<evidence type="ECO:0000256" key="4">
    <source>
        <dbReference type="ARBA" id="ARBA00023163"/>
    </source>
</evidence>
<evidence type="ECO:0000313" key="7">
    <source>
        <dbReference type="Proteomes" id="UP000464402"/>
    </source>
</evidence>
<dbReference type="EMBL" id="CP043727">
    <property type="protein sequence ID" value="QHB32693.1"/>
    <property type="molecule type" value="Genomic_DNA"/>
</dbReference>
<dbReference type="PROSITE" id="PS50043">
    <property type="entry name" value="HTH_LUXR_2"/>
    <property type="match status" value="1"/>
</dbReference>
<dbReference type="SMART" id="SM00421">
    <property type="entry name" value="HTH_LUXR"/>
    <property type="match status" value="1"/>
</dbReference>
<proteinExistence type="predicted"/>
<accession>A0A857EZ48</accession>
<dbReference type="PANTHER" id="PTHR44688">
    <property type="entry name" value="DNA-BINDING TRANSCRIPTIONAL ACTIVATOR DEVR_DOSR"/>
    <property type="match status" value="1"/>
</dbReference>
<dbReference type="Pfam" id="PF00196">
    <property type="entry name" value="GerE"/>
    <property type="match status" value="1"/>
</dbReference>
<dbReference type="InterPro" id="IPR016032">
    <property type="entry name" value="Sig_transdc_resp-reg_C-effctor"/>
</dbReference>
<dbReference type="CDD" id="cd06170">
    <property type="entry name" value="LuxR_C_like"/>
    <property type="match status" value="1"/>
</dbReference>
<dbReference type="Gene3D" id="3.40.50.2300">
    <property type="match status" value="1"/>
</dbReference>
<reference evidence="7" key="1">
    <citation type="submission" date="2019-09" db="EMBL/GenBank/DDBJ databases">
        <title>Yersinia canariae sp. nov., isolated from a human yersiniosis case.</title>
        <authorList>
            <person name="Nguyen S.V."/>
            <person name="Greig D."/>
            <person name="Hurley D."/>
            <person name="Cao Y."/>
            <person name="McCabe E."/>
            <person name="Mitchell M."/>
            <person name="Jenkins C."/>
            <person name="Fanning S."/>
        </authorList>
    </citation>
    <scope>NUCLEOTIDE SEQUENCE [LARGE SCALE GENOMIC DNA]</scope>
    <source>
        <strain evidence="7">NCTC 14382</strain>
    </source>
</reference>
<keyword evidence="7" id="KW-1185">Reference proteome</keyword>
<dbReference type="Proteomes" id="UP000464402">
    <property type="component" value="Chromosome"/>
</dbReference>
<keyword evidence="3" id="KW-0010">Activator</keyword>
<name>A0A857EZ48_9GAMM</name>
<dbReference type="KEGG" id="yca:F0T03_11255"/>
<dbReference type="GO" id="GO:0003677">
    <property type="term" value="F:DNA binding"/>
    <property type="evidence" value="ECO:0007669"/>
    <property type="project" value="UniProtKB-KW"/>
</dbReference>
<sequence length="205" mass="23417">MRVIVISDCGLTKLSFEIIIKGIKLVVDKGRNIDVELYYSVDNQNVYNQSNTRDIIILDVDSIPPIKIFNTISQVRESNPLAFIMVFCRKDEQTEDFIYLSIISDGILCKTASIDRIEGLIIKLLSSRKIPKEFNQSDLTRKIKRQLTKRENEVLEYILLGLTNGDISKALNMKNKTASAHRRNIYSKLGVKAINETLKNLLILK</sequence>
<keyword evidence="2" id="KW-0238">DNA-binding</keyword>
<dbReference type="AlphaFoldDB" id="A0A857EZ48"/>
<dbReference type="InterPro" id="IPR000792">
    <property type="entry name" value="Tscrpt_reg_LuxR_C"/>
</dbReference>
<dbReference type="PRINTS" id="PR00038">
    <property type="entry name" value="HTHLUXR"/>
</dbReference>
<dbReference type="SUPFAM" id="SSF46894">
    <property type="entry name" value="C-terminal effector domain of the bipartite response regulators"/>
    <property type="match status" value="1"/>
</dbReference>
<dbReference type="RefSeq" id="WP_159678375.1">
    <property type="nucleotide sequence ID" value="NZ_CP043727.1"/>
</dbReference>
<keyword evidence="1" id="KW-0805">Transcription regulation</keyword>
<protein>
    <submittedName>
        <fullName evidence="6">Response regulator transcription factor</fullName>
    </submittedName>
</protein>
<feature type="domain" description="HTH luxR-type" evidence="5">
    <location>
        <begin position="140"/>
        <end position="205"/>
    </location>
</feature>
<organism evidence="6 7">
    <name type="scientific">Yersinia canariae</name>
    <dbReference type="NCBI Taxonomy" id="2607663"/>
    <lineage>
        <taxon>Bacteria</taxon>
        <taxon>Pseudomonadati</taxon>
        <taxon>Pseudomonadota</taxon>
        <taxon>Gammaproteobacteria</taxon>
        <taxon>Enterobacterales</taxon>
        <taxon>Yersiniaceae</taxon>
        <taxon>Yersinia</taxon>
    </lineage>
</organism>
<gene>
    <name evidence="6" type="ORF">F0T03_11255</name>
</gene>
<dbReference type="PANTHER" id="PTHR44688:SF16">
    <property type="entry name" value="DNA-BINDING TRANSCRIPTIONAL ACTIVATOR DEVR_DOSR"/>
    <property type="match status" value="1"/>
</dbReference>
<evidence type="ECO:0000256" key="3">
    <source>
        <dbReference type="ARBA" id="ARBA00023159"/>
    </source>
</evidence>
<evidence type="ECO:0000256" key="1">
    <source>
        <dbReference type="ARBA" id="ARBA00023015"/>
    </source>
</evidence>
<evidence type="ECO:0000313" key="6">
    <source>
        <dbReference type="EMBL" id="QHB32693.1"/>
    </source>
</evidence>
<keyword evidence="4" id="KW-0804">Transcription</keyword>
<evidence type="ECO:0000256" key="2">
    <source>
        <dbReference type="ARBA" id="ARBA00023125"/>
    </source>
</evidence>
<dbReference type="GO" id="GO:0006355">
    <property type="term" value="P:regulation of DNA-templated transcription"/>
    <property type="evidence" value="ECO:0007669"/>
    <property type="project" value="InterPro"/>
</dbReference>
<evidence type="ECO:0000259" key="5">
    <source>
        <dbReference type="PROSITE" id="PS50043"/>
    </source>
</evidence>